<dbReference type="InterPro" id="IPR029060">
    <property type="entry name" value="PIN-like_dom_sf"/>
</dbReference>
<evidence type="ECO:0000256" key="4">
    <source>
        <dbReference type="ARBA" id="ARBA00022801"/>
    </source>
</evidence>
<evidence type="ECO:0000256" key="3">
    <source>
        <dbReference type="ARBA" id="ARBA00022723"/>
    </source>
</evidence>
<dbReference type="PANTHER" id="PTHR33653:SF1">
    <property type="entry name" value="RIBONUCLEASE VAPC2"/>
    <property type="match status" value="1"/>
</dbReference>
<gene>
    <name evidence="8" type="ORF">MNBD_GAMMA18-1772</name>
</gene>
<evidence type="ECO:0000256" key="2">
    <source>
        <dbReference type="ARBA" id="ARBA00022722"/>
    </source>
</evidence>
<evidence type="ECO:0000259" key="7">
    <source>
        <dbReference type="Pfam" id="PF01850"/>
    </source>
</evidence>
<evidence type="ECO:0000256" key="1">
    <source>
        <dbReference type="ARBA" id="ARBA00001946"/>
    </source>
</evidence>
<dbReference type="InterPro" id="IPR002716">
    <property type="entry name" value="PIN_dom"/>
</dbReference>
<proteinExistence type="inferred from homology"/>
<dbReference type="GO" id="GO:0004518">
    <property type="term" value="F:nuclease activity"/>
    <property type="evidence" value="ECO:0007669"/>
    <property type="project" value="UniProtKB-KW"/>
</dbReference>
<protein>
    <submittedName>
        <fullName evidence="8">VapC toxin protein</fullName>
    </submittedName>
</protein>
<dbReference type="PANTHER" id="PTHR33653">
    <property type="entry name" value="RIBONUCLEASE VAPC2"/>
    <property type="match status" value="1"/>
</dbReference>
<dbReference type="Pfam" id="PF01850">
    <property type="entry name" value="PIN"/>
    <property type="match status" value="1"/>
</dbReference>
<name>A0A3B0YXR1_9ZZZZ</name>
<organism evidence="8">
    <name type="scientific">hydrothermal vent metagenome</name>
    <dbReference type="NCBI Taxonomy" id="652676"/>
    <lineage>
        <taxon>unclassified sequences</taxon>
        <taxon>metagenomes</taxon>
        <taxon>ecological metagenomes</taxon>
    </lineage>
</organism>
<keyword evidence="5" id="KW-0460">Magnesium</keyword>
<dbReference type="EMBL" id="UOFP01000111">
    <property type="protein sequence ID" value="VAW85838.1"/>
    <property type="molecule type" value="Genomic_DNA"/>
</dbReference>
<dbReference type="SUPFAM" id="SSF88723">
    <property type="entry name" value="PIN domain-like"/>
    <property type="match status" value="1"/>
</dbReference>
<reference evidence="8" key="1">
    <citation type="submission" date="2018-06" db="EMBL/GenBank/DDBJ databases">
        <authorList>
            <person name="Zhirakovskaya E."/>
        </authorList>
    </citation>
    <scope>NUCLEOTIDE SEQUENCE</scope>
</reference>
<feature type="domain" description="PIN" evidence="7">
    <location>
        <begin position="2"/>
        <end position="129"/>
    </location>
</feature>
<keyword evidence="4" id="KW-0378">Hydrolase</keyword>
<dbReference type="InterPro" id="IPR050556">
    <property type="entry name" value="Type_II_TA_system_RNase"/>
</dbReference>
<keyword evidence="3" id="KW-0479">Metal-binding</keyword>
<keyword evidence="2" id="KW-0540">Nuclease</keyword>
<dbReference type="GO" id="GO:0046872">
    <property type="term" value="F:metal ion binding"/>
    <property type="evidence" value="ECO:0007669"/>
    <property type="project" value="UniProtKB-KW"/>
</dbReference>
<sequence length="138" mass="15769">MYLIDTNVLSEVRKKKNANKGVLKFFELAVKEENKLYMSVITIGELRRGVELIRHRGDARQANQLEKWLGIILAEYGDYILELDENIAQLWGKLRSPHHEHAIDKQIAATAMIHGLTVVTRNTKDFLKTGAKALNPFD</sequence>
<dbReference type="AlphaFoldDB" id="A0A3B0YXR1"/>
<evidence type="ECO:0000313" key="8">
    <source>
        <dbReference type="EMBL" id="VAW85838.1"/>
    </source>
</evidence>
<accession>A0A3B0YXR1</accession>
<comment type="similarity">
    <text evidence="6">Belongs to the PINc/VapC protein family.</text>
</comment>
<dbReference type="CDD" id="cd18746">
    <property type="entry name" value="PIN_VapC4-5_FitB-like"/>
    <property type="match status" value="1"/>
</dbReference>
<dbReference type="GO" id="GO:0016787">
    <property type="term" value="F:hydrolase activity"/>
    <property type="evidence" value="ECO:0007669"/>
    <property type="project" value="UniProtKB-KW"/>
</dbReference>
<comment type="cofactor">
    <cofactor evidence="1">
        <name>Mg(2+)</name>
        <dbReference type="ChEBI" id="CHEBI:18420"/>
    </cofactor>
</comment>
<evidence type="ECO:0000256" key="6">
    <source>
        <dbReference type="ARBA" id="ARBA00038093"/>
    </source>
</evidence>
<dbReference type="Gene3D" id="3.40.50.1010">
    <property type="entry name" value="5'-nuclease"/>
    <property type="match status" value="1"/>
</dbReference>
<evidence type="ECO:0000256" key="5">
    <source>
        <dbReference type="ARBA" id="ARBA00022842"/>
    </source>
</evidence>